<accession>I3X0H2</accession>
<dbReference type="KEGG" id="sfd:USDA257_c07850"/>
<dbReference type="AlphaFoldDB" id="I3X0H2"/>
<name>I3X0H2_SINF2</name>
<evidence type="ECO:0008006" key="5">
    <source>
        <dbReference type="Google" id="ProtNLM"/>
    </source>
</evidence>
<proteinExistence type="predicted"/>
<feature type="transmembrane region" description="Helical" evidence="2">
    <location>
        <begin position="146"/>
        <end position="167"/>
    </location>
</feature>
<evidence type="ECO:0000313" key="4">
    <source>
        <dbReference type="Proteomes" id="UP000006180"/>
    </source>
</evidence>
<dbReference type="Proteomes" id="UP000006180">
    <property type="component" value="Chromosome"/>
</dbReference>
<keyword evidence="2" id="KW-0472">Membrane</keyword>
<feature type="region of interest" description="Disordered" evidence="1">
    <location>
        <begin position="240"/>
        <end position="278"/>
    </location>
</feature>
<feature type="compositionally biased region" description="Polar residues" evidence="1">
    <location>
        <begin position="244"/>
        <end position="253"/>
    </location>
</feature>
<evidence type="ECO:0000313" key="3">
    <source>
        <dbReference type="EMBL" id="AFL49378.1"/>
    </source>
</evidence>
<dbReference type="RefSeq" id="WP_014761567.1">
    <property type="nucleotide sequence ID" value="NC_018000.1"/>
</dbReference>
<feature type="region of interest" description="Disordered" evidence="1">
    <location>
        <begin position="51"/>
        <end position="72"/>
    </location>
</feature>
<evidence type="ECO:0000256" key="1">
    <source>
        <dbReference type="SAM" id="MobiDB-lite"/>
    </source>
</evidence>
<reference evidence="3 4" key="1">
    <citation type="journal article" date="2012" name="J. Bacteriol.">
        <title>Complete genome sequence of the broad-host-range strain Sinorhizobium fredii USDA257.</title>
        <authorList>
            <person name="Schuldes J."/>
            <person name="Rodriguez Orbegoso M."/>
            <person name="Schmeisser C."/>
            <person name="Krishnan H.B."/>
            <person name="Daniel R."/>
            <person name="Streit W.R."/>
        </authorList>
    </citation>
    <scope>NUCLEOTIDE SEQUENCE [LARGE SCALE GENOMIC DNA]</scope>
    <source>
        <strain evidence="3 4">USDA 257</strain>
    </source>
</reference>
<dbReference type="HOGENOM" id="CLU_933508_0_0_5"/>
<feature type="compositionally biased region" description="Low complexity" evidence="1">
    <location>
        <begin position="254"/>
        <end position="269"/>
    </location>
</feature>
<keyword evidence="2" id="KW-1133">Transmembrane helix</keyword>
<dbReference type="PATRIC" id="fig|1185652.3.peg.816"/>
<sequence length="298" mass="31604">MRFLRSLTNAKTGFPVNGRGWTIRVTGKDPKGEWKDQPGVLGNALRLAADASGQTVERPKTQPEASAKADSRDIGLGEVLKKPEAWGPLGGLLSAGGALFAGNGPVQGACPRDGRRGSRRRLVFRPSCSGGGLMLSRLSLAAGALVGVVLVFLVMQAVKAVWIIPAAKEEGRKLERPNSIPQPTRQSENCEMKLTLLALIDVCALSAAGCTSTQQVSASKNRLNQAARAVVGTSLIGPAAQRQPIKTRSTRQSRACAAPAPGRRANAPATTWRSKPFQTFALHTRAGDWKTETKKKPS</sequence>
<protein>
    <recommendedName>
        <fullName evidence="5">Transmembrane protein</fullName>
    </recommendedName>
</protein>
<dbReference type="STRING" id="1185652.USDA257_c07850"/>
<gene>
    <name evidence="3" type="ORF">USDA257_c07850</name>
</gene>
<evidence type="ECO:0000256" key="2">
    <source>
        <dbReference type="SAM" id="Phobius"/>
    </source>
</evidence>
<organism evidence="3 4">
    <name type="scientific">Sinorhizobium fredii (strain USDA 257)</name>
    <dbReference type="NCBI Taxonomy" id="1185652"/>
    <lineage>
        <taxon>Bacteria</taxon>
        <taxon>Pseudomonadati</taxon>
        <taxon>Pseudomonadota</taxon>
        <taxon>Alphaproteobacteria</taxon>
        <taxon>Hyphomicrobiales</taxon>
        <taxon>Rhizobiaceae</taxon>
        <taxon>Sinorhizobium/Ensifer group</taxon>
        <taxon>Sinorhizobium</taxon>
    </lineage>
</organism>
<keyword evidence="2" id="KW-0812">Transmembrane</keyword>
<feature type="compositionally biased region" description="Basic and acidic residues" evidence="1">
    <location>
        <begin position="57"/>
        <end position="72"/>
    </location>
</feature>
<dbReference type="EMBL" id="CP003563">
    <property type="protein sequence ID" value="AFL49378.1"/>
    <property type="molecule type" value="Genomic_DNA"/>
</dbReference>